<feature type="region of interest" description="Disordered" evidence="1">
    <location>
        <begin position="105"/>
        <end position="125"/>
    </location>
</feature>
<organism evidence="2 3">
    <name type="scientific">Pleurotus eryngii</name>
    <name type="common">Boletus of the steppes</name>
    <dbReference type="NCBI Taxonomy" id="5323"/>
    <lineage>
        <taxon>Eukaryota</taxon>
        <taxon>Fungi</taxon>
        <taxon>Dikarya</taxon>
        <taxon>Basidiomycota</taxon>
        <taxon>Agaricomycotina</taxon>
        <taxon>Agaricomycetes</taxon>
        <taxon>Agaricomycetidae</taxon>
        <taxon>Agaricales</taxon>
        <taxon>Pleurotineae</taxon>
        <taxon>Pleurotaceae</taxon>
        <taxon>Pleurotus</taxon>
    </lineage>
</organism>
<sequence length="125" mass="13459">MLLCGINRHGAAKGGARQWSKDYFSWIWHGLDIGGRHSSTYPPTYGNATTEANWIQKKKNQDDEDVDEEVAEAAKGEVAGVGDGSDEDDKGNATIMDVDVIITSHKPAKCDASQSPLTGKHTSKA</sequence>
<dbReference type="AlphaFoldDB" id="A0A9P6D7K7"/>
<evidence type="ECO:0000313" key="3">
    <source>
        <dbReference type="Proteomes" id="UP000807025"/>
    </source>
</evidence>
<keyword evidence="3" id="KW-1185">Reference proteome</keyword>
<reference evidence="2" key="1">
    <citation type="submission" date="2020-11" db="EMBL/GenBank/DDBJ databases">
        <authorList>
            <consortium name="DOE Joint Genome Institute"/>
            <person name="Ahrendt S."/>
            <person name="Riley R."/>
            <person name="Andreopoulos W."/>
            <person name="Labutti K."/>
            <person name="Pangilinan J."/>
            <person name="Ruiz-Duenas F.J."/>
            <person name="Barrasa J.M."/>
            <person name="Sanchez-Garcia M."/>
            <person name="Camarero S."/>
            <person name="Miyauchi S."/>
            <person name="Serrano A."/>
            <person name="Linde D."/>
            <person name="Babiker R."/>
            <person name="Drula E."/>
            <person name="Ayuso-Fernandez I."/>
            <person name="Pacheco R."/>
            <person name="Padilla G."/>
            <person name="Ferreira P."/>
            <person name="Barriuso J."/>
            <person name="Kellner H."/>
            <person name="Castanera R."/>
            <person name="Alfaro M."/>
            <person name="Ramirez L."/>
            <person name="Pisabarro A.G."/>
            <person name="Kuo A."/>
            <person name="Tritt A."/>
            <person name="Lipzen A."/>
            <person name="He G."/>
            <person name="Yan M."/>
            <person name="Ng V."/>
            <person name="Cullen D."/>
            <person name="Martin F."/>
            <person name="Rosso M.-N."/>
            <person name="Henrissat B."/>
            <person name="Hibbett D."/>
            <person name="Martinez A.T."/>
            <person name="Grigoriev I.V."/>
        </authorList>
    </citation>
    <scope>NUCLEOTIDE SEQUENCE</scope>
    <source>
        <strain evidence="2">ATCC 90797</strain>
    </source>
</reference>
<protein>
    <submittedName>
        <fullName evidence="2">Uncharacterized protein</fullName>
    </submittedName>
</protein>
<evidence type="ECO:0000256" key="1">
    <source>
        <dbReference type="SAM" id="MobiDB-lite"/>
    </source>
</evidence>
<gene>
    <name evidence="2" type="ORF">BDN71DRAFT_1514689</name>
</gene>
<name>A0A9P6D7K7_PLEER</name>
<proteinExistence type="predicted"/>
<dbReference type="Proteomes" id="UP000807025">
    <property type="component" value="Unassembled WGS sequence"/>
</dbReference>
<dbReference type="EMBL" id="MU154969">
    <property type="protein sequence ID" value="KAF9486729.1"/>
    <property type="molecule type" value="Genomic_DNA"/>
</dbReference>
<accession>A0A9P6D7K7</accession>
<comment type="caution">
    <text evidence="2">The sequence shown here is derived from an EMBL/GenBank/DDBJ whole genome shotgun (WGS) entry which is preliminary data.</text>
</comment>
<evidence type="ECO:0000313" key="2">
    <source>
        <dbReference type="EMBL" id="KAF9486729.1"/>
    </source>
</evidence>